<feature type="signal peptide" evidence="1">
    <location>
        <begin position="1"/>
        <end position="18"/>
    </location>
</feature>
<keyword evidence="3" id="KW-1185">Reference proteome</keyword>
<gene>
    <name evidence="2" type="ORF">SAMN02745131_03893</name>
</gene>
<sequence>MKYILSLVLLCSFSFSRAQQSVKLEDIASHVGDSVTVTGKVYGMKYFESAKAAPTLINIGAAYPNQLLTVVIYGEDRKRLELDPEKTFADADLSVTGKVELFKGKPQIVVTNKSQLSVLPAKKD</sequence>
<accession>A0A1M5FMF7</accession>
<protein>
    <recommendedName>
        <fullName evidence="4">tRNA_anti-like</fullName>
    </recommendedName>
</protein>
<dbReference type="EMBL" id="FQUU01000023">
    <property type="protein sequence ID" value="SHF92777.1"/>
    <property type="molecule type" value="Genomic_DNA"/>
</dbReference>
<evidence type="ECO:0000256" key="1">
    <source>
        <dbReference type="SAM" id="SignalP"/>
    </source>
</evidence>
<evidence type="ECO:0008006" key="4">
    <source>
        <dbReference type="Google" id="ProtNLM"/>
    </source>
</evidence>
<proteinExistence type="predicted"/>
<dbReference type="Proteomes" id="UP000184048">
    <property type="component" value="Unassembled WGS sequence"/>
</dbReference>
<feature type="chain" id="PRO_5013382041" description="tRNA_anti-like" evidence="1">
    <location>
        <begin position="19"/>
        <end position="124"/>
    </location>
</feature>
<reference evidence="2 3" key="1">
    <citation type="submission" date="2016-11" db="EMBL/GenBank/DDBJ databases">
        <authorList>
            <person name="Jaros S."/>
            <person name="Januszkiewicz K."/>
            <person name="Wedrychowicz H."/>
        </authorList>
    </citation>
    <scope>NUCLEOTIDE SEQUENCE [LARGE SCALE GENOMIC DNA]</scope>
    <source>
        <strain evidence="2 3">DSM 18119</strain>
    </source>
</reference>
<dbReference type="STRING" id="1121884.SAMN02745131_03893"/>
<name>A0A1M5FMF7_9BACT</name>
<keyword evidence="1" id="KW-0732">Signal</keyword>
<evidence type="ECO:0000313" key="3">
    <source>
        <dbReference type="Proteomes" id="UP000184048"/>
    </source>
</evidence>
<dbReference type="AlphaFoldDB" id="A0A1M5FMF7"/>
<dbReference type="RefSeq" id="WP_072837010.1">
    <property type="nucleotide sequence ID" value="NZ_FQUU01000023.1"/>
</dbReference>
<evidence type="ECO:0000313" key="2">
    <source>
        <dbReference type="EMBL" id="SHF92777.1"/>
    </source>
</evidence>
<organism evidence="2 3">
    <name type="scientific">Flavisolibacter ginsengisoli DSM 18119</name>
    <dbReference type="NCBI Taxonomy" id="1121884"/>
    <lineage>
        <taxon>Bacteria</taxon>
        <taxon>Pseudomonadati</taxon>
        <taxon>Bacteroidota</taxon>
        <taxon>Chitinophagia</taxon>
        <taxon>Chitinophagales</taxon>
        <taxon>Chitinophagaceae</taxon>
        <taxon>Flavisolibacter</taxon>
    </lineage>
</organism>
<dbReference type="OrthoDB" id="1524522at2"/>